<dbReference type="GO" id="GO:0016491">
    <property type="term" value="F:oxidoreductase activity"/>
    <property type="evidence" value="ECO:0007669"/>
    <property type="project" value="TreeGrafter"/>
</dbReference>
<accession>A0A540WYU4</accession>
<dbReference type="Pfam" id="PF13646">
    <property type="entry name" value="HEAT_2"/>
    <property type="match status" value="2"/>
</dbReference>
<evidence type="ECO:0000313" key="3">
    <source>
        <dbReference type="Proteomes" id="UP000315369"/>
    </source>
</evidence>
<protein>
    <submittedName>
        <fullName evidence="2">HEAT repeat domain-containing protein</fullName>
    </submittedName>
</protein>
<evidence type="ECO:0000256" key="1">
    <source>
        <dbReference type="SAM" id="SignalP"/>
    </source>
</evidence>
<dbReference type="InterPro" id="IPR004155">
    <property type="entry name" value="PBS_lyase_HEAT"/>
</dbReference>
<reference evidence="2 3" key="1">
    <citation type="submission" date="2019-06" db="EMBL/GenBank/DDBJ databases">
        <authorList>
            <person name="Livingstone P."/>
            <person name="Whitworth D."/>
        </authorList>
    </citation>
    <scope>NUCLEOTIDE SEQUENCE [LARGE SCALE GENOMIC DNA]</scope>
    <source>
        <strain evidence="2 3">AM401</strain>
    </source>
</reference>
<dbReference type="RefSeq" id="WP_141644114.1">
    <property type="nucleotide sequence ID" value="NZ_VIFM01000075.1"/>
</dbReference>
<dbReference type="InterPro" id="IPR011989">
    <property type="entry name" value="ARM-like"/>
</dbReference>
<dbReference type="SMART" id="SM00567">
    <property type="entry name" value="EZ_HEAT"/>
    <property type="match status" value="6"/>
</dbReference>
<name>A0A540WYU4_9BACT</name>
<dbReference type="SUPFAM" id="SSF48371">
    <property type="entry name" value="ARM repeat"/>
    <property type="match status" value="1"/>
</dbReference>
<evidence type="ECO:0000313" key="2">
    <source>
        <dbReference type="EMBL" id="TQF14177.1"/>
    </source>
</evidence>
<sequence length="330" mass="35898">MRPSVLSARFLVLLALLLPPLALSAQASAAKRGERRAETEKVIQTVIQGGAVPAAVSRLRYLREEPYAADLINESMRRVLEERVRRNLVAVLAGLDTRSAEPALVRFAGDGDSTVRMYAAQGLARLKSRNVQVLLPLLDDKSSGVRRDAARALGASRNPKMGKALMAAAKQEQELEVRAIMLAAAGETGDAKQVKPLKEYLTNDSESTRFAAARGLCRLGSPEGFAFANKLLGAQDRFVRRQGLELFEGVAAKKATPALKPLLEDKDRGLAAGAARILYQGGDSAMLDWLVLASWNAKGEEKLSYEKELETLQLQDDRRKAILRRAGVAQ</sequence>
<dbReference type="InterPro" id="IPR016024">
    <property type="entry name" value="ARM-type_fold"/>
</dbReference>
<feature type="signal peptide" evidence="1">
    <location>
        <begin position="1"/>
        <end position="29"/>
    </location>
</feature>
<dbReference type="Gene3D" id="1.25.10.10">
    <property type="entry name" value="Leucine-rich Repeat Variant"/>
    <property type="match status" value="3"/>
</dbReference>
<dbReference type="PANTHER" id="PTHR12697">
    <property type="entry name" value="PBS LYASE HEAT-LIKE PROTEIN"/>
    <property type="match status" value="1"/>
</dbReference>
<keyword evidence="1" id="KW-0732">Signal</keyword>
<dbReference type="OrthoDB" id="5497788at2"/>
<dbReference type="AlphaFoldDB" id="A0A540WYU4"/>
<dbReference type="Proteomes" id="UP000315369">
    <property type="component" value="Unassembled WGS sequence"/>
</dbReference>
<comment type="caution">
    <text evidence="2">The sequence shown here is derived from an EMBL/GenBank/DDBJ whole genome shotgun (WGS) entry which is preliminary data.</text>
</comment>
<gene>
    <name evidence="2" type="ORF">FJV41_20015</name>
</gene>
<proteinExistence type="predicted"/>
<dbReference type="EMBL" id="VIFM01000075">
    <property type="protein sequence ID" value="TQF14177.1"/>
    <property type="molecule type" value="Genomic_DNA"/>
</dbReference>
<feature type="chain" id="PRO_5021716935" evidence="1">
    <location>
        <begin position="30"/>
        <end position="330"/>
    </location>
</feature>
<dbReference type="PANTHER" id="PTHR12697:SF38">
    <property type="entry name" value="PBS LYASE HEAT DOMAIN PROTEIN REPEAT-CONTAINING PROTEIN"/>
    <property type="match status" value="1"/>
</dbReference>
<keyword evidence="3" id="KW-1185">Reference proteome</keyword>
<organism evidence="2 3">
    <name type="scientific">Myxococcus llanfairpwllgwyngyllgogerychwyrndrobwllllantysiliogogogochensis</name>
    <dbReference type="NCBI Taxonomy" id="2590453"/>
    <lineage>
        <taxon>Bacteria</taxon>
        <taxon>Pseudomonadati</taxon>
        <taxon>Myxococcota</taxon>
        <taxon>Myxococcia</taxon>
        <taxon>Myxococcales</taxon>
        <taxon>Cystobacterineae</taxon>
        <taxon>Myxococcaceae</taxon>
        <taxon>Myxococcus</taxon>
    </lineage>
</organism>